<protein>
    <recommendedName>
        <fullName evidence="4">Auto-transporter adhesin head GIN domain-containing protein</fullName>
    </recommendedName>
</protein>
<reference evidence="2 3" key="2">
    <citation type="journal article" date="2016" name="Int. J. Syst. Evol. Microbiol.">
        <title>Flavisolibacter tropicus sp. nov., isolated from tropical soil.</title>
        <authorList>
            <person name="Lee J.J."/>
            <person name="Kang M.S."/>
            <person name="Kim G.S."/>
            <person name="Lee C.S."/>
            <person name="Lim S."/>
            <person name="Lee J."/>
            <person name="Roh S.H."/>
            <person name="Kang H."/>
            <person name="Ha J.M."/>
            <person name="Bae S."/>
            <person name="Jung H.Y."/>
            <person name="Kim M.K."/>
        </authorList>
    </citation>
    <scope>NUCLEOTIDE SEQUENCE [LARGE SCALE GENOMIC DNA]</scope>
    <source>
        <strain evidence="2 3">LCS9</strain>
    </source>
</reference>
<name>A0A172TR61_9BACT</name>
<accession>A0A172TR61</accession>
<dbReference type="Proteomes" id="UP000077177">
    <property type="component" value="Chromosome"/>
</dbReference>
<dbReference type="RefSeq" id="WP_066401598.1">
    <property type="nucleotide sequence ID" value="NZ_CP011390.1"/>
</dbReference>
<evidence type="ECO:0008006" key="4">
    <source>
        <dbReference type="Google" id="ProtNLM"/>
    </source>
</evidence>
<dbReference type="EMBL" id="CP011390">
    <property type="protein sequence ID" value="ANE49488.1"/>
    <property type="molecule type" value="Genomic_DNA"/>
</dbReference>
<keyword evidence="1" id="KW-0732">Signal</keyword>
<evidence type="ECO:0000313" key="2">
    <source>
        <dbReference type="EMBL" id="ANE49488.1"/>
    </source>
</evidence>
<evidence type="ECO:0000256" key="1">
    <source>
        <dbReference type="SAM" id="SignalP"/>
    </source>
</evidence>
<sequence>MKKIVLSSVFALAALFSFNSIHAQKINPGHEDEVVITGGYQTVGGNTFFVLCCQNALITGISSKLTTVDAQLIITATANSECFNGGQSVKSIPGQTITVSSGKVQLAVTNGNVLVQNLCAQITGGCKSKGGSGWTSQVSNVLINRVVLSLSGKDVDLTSFFHN</sequence>
<reference evidence="3" key="1">
    <citation type="submission" date="2015-01" db="EMBL/GenBank/DDBJ databases">
        <title>Flavisolibacter sp./LCS9/ whole genome sequencing.</title>
        <authorList>
            <person name="Kim M.K."/>
            <person name="Srinivasan S."/>
            <person name="Lee J.-J."/>
        </authorList>
    </citation>
    <scope>NUCLEOTIDE SEQUENCE [LARGE SCALE GENOMIC DNA]</scope>
    <source>
        <strain evidence="3">LCS9</strain>
    </source>
</reference>
<evidence type="ECO:0000313" key="3">
    <source>
        <dbReference type="Proteomes" id="UP000077177"/>
    </source>
</evidence>
<organism evidence="2 3">
    <name type="scientific">Flavisolibacter tropicus</name>
    <dbReference type="NCBI Taxonomy" id="1492898"/>
    <lineage>
        <taxon>Bacteria</taxon>
        <taxon>Pseudomonadati</taxon>
        <taxon>Bacteroidota</taxon>
        <taxon>Chitinophagia</taxon>
        <taxon>Chitinophagales</taxon>
        <taxon>Chitinophagaceae</taxon>
        <taxon>Flavisolibacter</taxon>
    </lineage>
</organism>
<gene>
    <name evidence="2" type="ORF">SY85_02210</name>
</gene>
<keyword evidence="3" id="KW-1185">Reference proteome</keyword>
<proteinExistence type="predicted"/>
<dbReference type="KEGG" id="fla:SY85_02210"/>
<feature type="chain" id="PRO_5008001012" description="Auto-transporter adhesin head GIN domain-containing protein" evidence="1">
    <location>
        <begin position="24"/>
        <end position="163"/>
    </location>
</feature>
<feature type="signal peptide" evidence="1">
    <location>
        <begin position="1"/>
        <end position="23"/>
    </location>
</feature>
<dbReference type="STRING" id="1492898.SY85_02210"/>
<dbReference type="AlphaFoldDB" id="A0A172TR61"/>